<evidence type="ECO:0000256" key="1">
    <source>
        <dbReference type="SAM" id="MobiDB-lite"/>
    </source>
</evidence>
<dbReference type="EMBL" id="AP022593">
    <property type="protein sequence ID" value="BBY51375.1"/>
    <property type="molecule type" value="Genomic_DNA"/>
</dbReference>
<evidence type="ECO:0000313" key="3">
    <source>
        <dbReference type="EMBL" id="BBY51375.1"/>
    </source>
</evidence>
<dbReference type="AlphaFoldDB" id="A0A7I7S5V2"/>
<keyword evidence="2" id="KW-1133">Transmembrane helix</keyword>
<keyword evidence="4" id="KW-1185">Reference proteome</keyword>
<feature type="compositionally biased region" description="Gly residues" evidence="1">
    <location>
        <begin position="423"/>
        <end position="438"/>
    </location>
</feature>
<keyword evidence="2" id="KW-0472">Membrane</keyword>
<feature type="transmembrane region" description="Helical" evidence="2">
    <location>
        <begin position="7"/>
        <end position="28"/>
    </location>
</feature>
<reference evidence="3 4" key="1">
    <citation type="journal article" date="2019" name="Emerg. Microbes Infect.">
        <title>Comprehensive subspecies identification of 175 nontuberculous mycobacteria species based on 7547 genomic profiles.</title>
        <authorList>
            <person name="Matsumoto Y."/>
            <person name="Kinjo T."/>
            <person name="Motooka D."/>
            <person name="Nabeya D."/>
            <person name="Jung N."/>
            <person name="Uechi K."/>
            <person name="Horii T."/>
            <person name="Iida T."/>
            <person name="Fujita J."/>
            <person name="Nakamura S."/>
        </authorList>
    </citation>
    <scope>NUCLEOTIDE SEQUENCE [LARGE SCALE GENOMIC DNA]</scope>
    <source>
        <strain evidence="3 4">JCM 18538</strain>
    </source>
</reference>
<name>A0A7I7S5V2_9MYCO</name>
<keyword evidence="2" id="KW-0812">Transmembrane</keyword>
<gene>
    <name evidence="3" type="ORF">MARA_48430</name>
</gene>
<sequence length="452" mass="44940">MIKNICRYGGVGITAIGAGALLVAGYSLPLANPEPTVREIQPTANFSFQEMLPWVVAPSPATSTAGAAAVSAVVTDTAAAVNGTLETVNRLGPLSFDLNSLRSFSAAGPPPGSTAGTANYTQMDEWVSGIAGLASSTGAIGFTDNAVSYDPYVATHAGVLQTANRLGPLVFDLNVLKAIGFTQAPTGQTGINGQPDNFSSVDIGRWTAGIPGIITNSGTTGFVTYQDFANGPFYDYRVGGLSTTTQIGPMSFGFTFLPFISTGILLPPTLSFGLAPNMTAANTPFAPFTPPTPGIVQPNGGLPVPPNVVAVSAPAQAPAPAAAVAADEVPAPAATTSEVSAQDAADETTVPETPAVTPEVDEVTTDEPAVVIPGVNGAPLDRPSTTPTSGSGGRAPFTPFKPFTDAISNGIGALTGNRFAAPGGAGSPGGADAGGATGAGSESGQDAGSDAS</sequence>
<organism evidence="3 4">
    <name type="scientific">Mycolicibacterium arabiense</name>
    <dbReference type="NCBI Taxonomy" id="1286181"/>
    <lineage>
        <taxon>Bacteria</taxon>
        <taxon>Bacillati</taxon>
        <taxon>Actinomycetota</taxon>
        <taxon>Actinomycetes</taxon>
        <taxon>Mycobacteriales</taxon>
        <taxon>Mycobacteriaceae</taxon>
        <taxon>Mycolicibacterium</taxon>
    </lineage>
</organism>
<geneLocation type="plasmid" evidence="4">
    <name>pjcm18538 dna</name>
</geneLocation>
<feature type="region of interest" description="Disordered" evidence="1">
    <location>
        <begin position="414"/>
        <end position="452"/>
    </location>
</feature>
<proteinExistence type="predicted"/>
<protein>
    <submittedName>
        <fullName evidence="3">Uncharacterized protein</fullName>
    </submittedName>
</protein>
<evidence type="ECO:0000256" key="2">
    <source>
        <dbReference type="SAM" id="Phobius"/>
    </source>
</evidence>
<feature type="compositionally biased region" description="Low complexity" evidence="1">
    <location>
        <begin position="347"/>
        <end position="358"/>
    </location>
</feature>
<dbReference type="Proteomes" id="UP000467428">
    <property type="component" value="Chromosome"/>
</dbReference>
<dbReference type="KEGG" id="marz:MARA_48430"/>
<accession>A0A7I7S5V2</accession>
<evidence type="ECO:0000313" key="4">
    <source>
        <dbReference type="Proteomes" id="UP000467428"/>
    </source>
</evidence>
<feature type="region of interest" description="Disordered" evidence="1">
    <location>
        <begin position="328"/>
        <end position="399"/>
    </location>
</feature>